<dbReference type="OrthoDB" id="9807937at2"/>
<keyword evidence="5 7" id="KW-0472">Membrane</keyword>
<feature type="transmembrane region" description="Helical" evidence="7">
    <location>
        <begin position="87"/>
        <end position="109"/>
    </location>
</feature>
<keyword evidence="3 7" id="KW-0812">Transmembrane</keyword>
<proteinExistence type="inferred from homology"/>
<feature type="transmembrane region" description="Helical" evidence="7">
    <location>
        <begin position="255"/>
        <end position="276"/>
    </location>
</feature>
<evidence type="ECO:0000256" key="4">
    <source>
        <dbReference type="ARBA" id="ARBA00022989"/>
    </source>
</evidence>
<reference evidence="9 10" key="1">
    <citation type="submission" date="2015-12" db="EMBL/GenBank/DDBJ databases">
        <title>Genome sequence of Tistrella mobilis MCCC 1A02139.</title>
        <authorList>
            <person name="Lu L."/>
            <person name="Lai Q."/>
            <person name="Shao Z."/>
            <person name="Qian P."/>
        </authorList>
    </citation>
    <scope>NUCLEOTIDE SEQUENCE [LARGE SCALE GENOMIC DNA]</scope>
    <source>
        <strain evidence="9 10">MCCC 1A02139</strain>
    </source>
</reference>
<feature type="region of interest" description="Disordered" evidence="6">
    <location>
        <begin position="1"/>
        <end position="22"/>
    </location>
</feature>
<evidence type="ECO:0000313" key="9">
    <source>
        <dbReference type="EMBL" id="KYO50596.1"/>
    </source>
</evidence>
<evidence type="ECO:0000256" key="3">
    <source>
        <dbReference type="ARBA" id="ARBA00022692"/>
    </source>
</evidence>
<dbReference type="Pfam" id="PF00892">
    <property type="entry name" value="EamA"/>
    <property type="match status" value="2"/>
</dbReference>
<organism evidence="9 10">
    <name type="scientific">Tistrella mobilis</name>
    <dbReference type="NCBI Taxonomy" id="171437"/>
    <lineage>
        <taxon>Bacteria</taxon>
        <taxon>Pseudomonadati</taxon>
        <taxon>Pseudomonadota</taxon>
        <taxon>Alphaproteobacteria</taxon>
        <taxon>Geminicoccales</taxon>
        <taxon>Geminicoccaceae</taxon>
        <taxon>Tistrella</taxon>
    </lineage>
</organism>
<evidence type="ECO:0000259" key="8">
    <source>
        <dbReference type="Pfam" id="PF00892"/>
    </source>
</evidence>
<evidence type="ECO:0000256" key="2">
    <source>
        <dbReference type="ARBA" id="ARBA00007362"/>
    </source>
</evidence>
<gene>
    <name evidence="9" type="ORF">AUP44_12545</name>
</gene>
<dbReference type="InterPro" id="IPR050638">
    <property type="entry name" value="AA-Vitamin_Transporters"/>
</dbReference>
<sequence>MTEGTGRKAATRAADPQGDQASGSTRRALAELALAMVLFGSATPVARIVTAAMPVFVAGSLRAVIGALLLLPVIIRRRKALAAIDRRSWWLIVFISAFGMVGFTVFMLYGMQMVSGIEGSVVMSTTPAVTALASVLVLKDRVSWRTVVAVALAVAGVLVLQLGAGGVAGEGAGGGGQGGNGGSGGSGGPGWIGMLLVFAAVCCQVAYTLLGKLAAQRVDPVLVAALSAWMALIVFLPLALWQLPDFAPHMVGGEAWAAALWYGAGTLAMGNWLWYAGLARVQGAVAAGFMALMPVSALVVSYILLGEPFRMVHLAGFVVVLASVLMISWEHARMARRAVARAACADRAGDEESEVVRG</sequence>
<feature type="transmembrane region" description="Helical" evidence="7">
    <location>
        <begin position="311"/>
        <end position="329"/>
    </location>
</feature>
<feature type="transmembrane region" description="Helical" evidence="7">
    <location>
        <begin position="147"/>
        <end position="168"/>
    </location>
</feature>
<evidence type="ECO:0000256" key="1">
    <source>
        <dbReference type="ARBA" id="ARBA00004141"/>
    </source>
</evidence>
<dbReference type="EMBL" id="LPZR01000196">
    <property type="protein sequence ID" value="KYO50596.1"/>
    <property type="molecule type" value="Genomic_DNA"/>
</dbReference>
<dbReference type="PANTHER" id="PTHR32322:SF2">
    <property type="entry name" value="EAMA DOMAIN-CONTAINING PROTEIN"/>
    <property type="match status" value="1"/>
</dbReference>
<keyword evidence="4 7" id="KW-1133">Transmembrane helix</keyword>
<feature type="domain" description="EamA" evidence="8">
    <location>
        <begin position="33"/>
        <end position="160"/>
    </location>
</feature>
<evidence type="ECO:0000256" key="7">
    <source>
        <dbReference type="SAM" id="Phobius"/>
    </source>
</evidence>
<feature type="transmembrane region" description="Helical" evidence="7">
    <location>
        <begin position="222"/>
        <end position="243"/>
    </location>
</feature>
<feature type="transmembrane region" description="Helical" evidence="7">
    <location>
        <begin position="283"/>
        <end position="305"/>
    </location>
</feature>
<feature type="transmembrane region" description="Helical" evidence="7">
    <location>
        <begin position="55"/>
        <end position="75"/>
    </location>
</feature>
<dbReference type="AlphaFoldDB" id="A0A162K6Y3"/>
<feature type="transmembrane region" description="Helical" evidence="7">
    <location>
        <begin position="188"/>
        <end position="210"/>
    </location>
</feature>
<name>A0A162K6Y3_9PROT</name>
<dbReference type="PANTHER" id="PTHR32322">
    <property type="entry name" value="INNER MEMBRANE TRANSPORTER"/>
    <property type="match status" value="1"/>
</dbReference>
<comment type="caution">
    <text evidence="9">The sequence shown here is derived from an EMBL/GenBank/DDBJ whole genome shotgun (WGS) entry which is preliminary data.</text>
</comment>
<dbReference type="Proteomes" id="UP000075787">
    <property type="component" value="Unassembled WGS sequence"/>
</dbReference>
<feature type="transmembrane region" description="Helical" evidence="7">
    <location>
        <begin position="28"/>
        <end position="49"/>
    </location>
</feature>
<dbReference type="GeneID" id="97242119"/>
<dbReference type="InterPro" id="IPR000620">
    <property type="entry name" value="EamA_dom"/>
</dbReference>
<evidence type="ECO:0000256" key="6">
    <source>
        <dbReference type="SAM" id="MobiDB-lite"/>
    </source>
</evidence>
<accession>A0A162K6Y3</accession>
<comment type="subcellular location">
    <subcellularLocation>
        <location evidence="1">Membrane</location>
        <topology evidence="1">Multi-pass membrane protein</topology>
    </subcellularLocation>
</comment>
<dbReference type="InterPro" id="IPR037185">
    <property type="entry name" value="EmrE-like"/>
</dbReference>
<dbReference type="RefSeq" id="WP_062767878.1">
    <property type="nucleotide sequence ID" value="NZ_CP121045.1"/>
</dbReference>
<evidence type="ECO:0000256" key="5">
    <source>
        <dbReference type="ARBA" id="ARBA00023136"/>
    </source>
</evidence>
<feature type="domain" description="EamA" evidence="8">
    <location>
        <begin position="192"/>
        <end position="328"/>
    </location>
</feature>
<evidence type="ECO:0000313" key="10">
    <source>
        <dbReference type="Proteomes" id="UP000075787"/>
    </source>
</evidence>
<feature type="transmembrane region" description="Helical" evidence="7">
    <location>
        <begin position="121"/>
        <end position="138"/>
    </location>
</feature>
<dbReference type="SUPFAM" id="SSF103481">
    <property type="entry name" value="Multidrug resistance efflux transporter EmrE"/>
    <property type="match status" value="2"/>
</dbReference>
<protein>
    <recommendedName>
        <fullName evidence="8">EamA domain-containing protein</fullName>
    </recommendedName>
</protein>
<comment type="similarity">
    <text evidence="2">Belongs to the EamA transporter family.</text>
</comment>
<dbReference type="GO" id="GO:0016020">
    <property type="term" value="C:membrane"/>
    <property type="evidence" value="ECO:0007669"/>
    <property type="project" value="UniProtKB-SubCell"/>
</dbReference>